<dbReference type="InterPro" id="IPR050266">
    <property type="entry name" value="AB_hydrolase_sf"/>
</dbReference>
<dbReference type="Pfam" id="PF12697">
    <property type="entry name" value="Abhydrolase_6"/>
    <property type="match status" value="1"/>
</dbReference>
<gene>
    <name evidence="2" type="ORF">PRZ03_07225</name>
</gene>
<evidence type="ECO:0000259" key="1">
    <source>
        <dbReference type="Pfam" id="PF12697"/>
    </source>
</evidence>
<keyword evidence="2" id="KW-0378">Hydrolase</keyword>
<evidence type="ECO:0000313" key="2">
    <source>
        <dbReference type="EMBL" id="MDC8771359.1"/>
    </source>
</evidence>
<dbReference type="GO" id="GO:0016787">
    <property type="term" value="F:hydrolase activity"/>
    <property type="evidence" value="ECO:0007669"/>
    <property type="project" value="UniProtKB-KW"/>
</dbReference>
<feature type="domain" description="AB hydrolase-1" evidence="1">
    <location>
        <begin position="53"/>
        <end position="286"/>
    </location>
</feature>
<dbReference type="Gene3D" id="3.40.50.1820">
    <property type="entry name" value="alpha/beta hydrolase"/>
    <property type="match status" value="1"/>
</dbReference>
<organism evidence="2 3">
    <name type="scientific">Roseateles albus</name>
    <dbReference type="NCBI Taxonomy" id="2987525"/>
    <lineage>
        <taxon>Bacteria</taxon>
        <taxon>Pseudomonadati</taxon>
        <taxon>Pseudomonadota</taxon>
        <taxon>Betaproteobacteria</taxon>
        <taxon>Burkholderiales</taxon>
        <taxon>Sphaerotilaceae</taxon>
        <taxon>Roseateles</taxon>
    </lineage>
</organism>
<dbReference type="PANTHER" id="PTHR43798">
    <property type="entry name" value="MONOACYLGLYCEROL LIPASE"/>
    <property type="match status" value="1"/>
</dbReference>
<dbReference type="InterPro" id="IPR000073">
    <property type="entry name" value="AB_hydrolase_1"/>
</dbReference>
<dbReference type="Proteomes" id="UP001221189">
    <property type="component" value="Unassembled WGS sequence"/>
</dbReference>
<proteinExistence type="predicted"/>
<protein>
    <submittedName>
        <fullName evidence="2">Alpha/beta fold hydrolase</fullName>
    </submittedName>
</protein>
<accession>A0ABT5KD18</accession>
<dbReference type="RefSeq" id="WP_273599658.1">
    <property type="nucleotide sequence ID" value="NZ_JAQQXT010000003.1"/>
</dbReference>
<sequence>MKAWLFRQAMASERKRAGLTVQRRQLSFGSMTYLDSGAAARAGAGAPKRREVLLLLHGACADHSSWLRFARALGPRRRLLLPDLPGHGESASAPEMDLGIAAQAERLIEWLGSLGLSRLHLVGNSMGGALALRLAQQRPQWVQSLILINAAGAESRRSELRAHVEQGHKHPMIEVDSLADYRAMLDWGMAKKPWLPRFVMQILLEHKRQRRNIERRLLADLKRDQDQRAGLASIRAPTLILWGGLDRVLHVADADLLASAIPGSRKHVFADLGHVPMVEAPDLVAAHCREFLREISP</sequence>
<reference evidence="2 3" key="1">
    <citation type="submission" date="2022-10" db="EMBL/GenBank/DDBJ databases">
        <title>Paucibacter sp. hw1 Genome sequencing.</title>
        <authorList>
            <person name="Park S."/>
        </authorList>
    </citation>
    <scope>NUCLEOTIDE SEQUENCE [LARGE SCALE GENOMIC DNA]</scope>
    <source>
        <strain evidence="3">hw1</strain>
    </source>
</reference>
<dbReference type="SUPFAM" id="SSF53474">
    <property type="entry name" value="alpha/beta-Hydrolases"/>
    <property type="match status" value="1"/>
</dbReference>
<evidence type="ECO:0000313" key="3">
    <source>
        <dbReference type="Proteomes" id="UP001221189"/>
    </source>
</evidence>
<name>A0ABT5KD18_9BURK</name>
<dbReference type="EMBL" id="JAQQXT010000003">
    <property type="protein sequence ID" value="MDC8771359.1"/>
    <property type="molecule type" value="Genomic_DNA"/>
</dbReference>
<comment type="caution">
    <text evidence="2">The sequence shown here is derived from an EMBL/GenBank/DDBJ whole genome shotgun (WGS) entry which is preliminary data.</text>
</comment>
<dbReference type="InterPro" id="IPR029058">
    <property type="entry name" value="AB_hydrolase_fold"/>
</dbReference>
<dbReference type="PANTHER" id="PTHR43798:SF33">
    <property type="entry name" value="HYDROLASE, PUTATIVE (AFU_ORTHOLOGUE AFUA_2G14860)-RELATED"/>
    <property type="match status" value="1"/>
</dbReference>
<keyword evidence="3" id="KW-1185">Reference proteome</keyword>
<dbReference type="PRINTS" id="PR00111">
    <property type="entry name" value="ABHYDROLASE"/>
</dbReference>